<keyword evidence="2" id="KW-1133">Transmembrane helix</keyword>
<feature type="transmembrane region" description="Helical" evidence="2">
    <location>
        <begin position="129"/>
        <end position="156"/>
    </location>
</feature>
<proteinExistence type="predicted"/>
<feature type="region of interest" description="Disordered" evidence="1">
    <location>
        <begin position="1"/>
        <end position="123"/>
    </location>
</feature>
<evidence type="ECO:0000259" key="3">
    <source>
        <dbReference type="Pfam" id="PF07811"/>
    </source>
</evidence>
<organism evidence="4 5">
    <name type="scientific">Kitasatospora acidiphila</name>
    <dbReference type="NCBI Taxonomy" id="2567942"/>
    <lineage>
        <taxon>Bacteria</taxon>
        <taxon>Bacillati</taxon>
        <taxon>Actinomycetota</taxon>
        <taxon>Actinomycetes</taxon>
        <taxon>Kitasatosporales</taxon>
        <taxon>Streptomycetaceae</taxon>
        <taxon>Kitasatospora</taxon>
    </lineage>
</organism>
<keyword evidence="5" id="KW-1185">Reference proteome</keyword>
<feature type="compositionally biased region" description="Basic and acidic residues" evidence="1">
    <location>
        <begin position="72"/>
        <end position="123"/>
    </location>
</feature>
<keyword evidence="2" id="KW-0472">Membrane</keyword>
<evidence type="ECO:0000256" key="1">
    <source>
        <dbReference type="SAM" id="MobiDB-lite"/>
    </source>
</evidence>
<comment type="caution">
    <text evidence="4">The sequence shown here is derived from an EMBL/GenBank/DDBJ whole genome shotgun (WGS) entry which is preliminary data.</text>
</comment>
<dbReference type="InterPro" id="IPR012495">
    <property type="entry name" value="TadE-like_dom"/>
</dbReference>
<sequence>MSSELRSARADFSAETSRPPTSPLPRRSTDEEPACPGGPVPGVAAPTAAAGDGAAAGDRRPRQGGSRRGRPRCAEHRVGADRGRRGGDRRSDRRRGGDPRAEGQGRHSAEPADPREQLTPRQEATDRGVLSISFAMVFPIIIVLVMLVVQGALIWYSDSVALAAAREGADAARVYGTKDNSLAQPRAELFLQRFNGLLGDTVVTVPKRQPGDTVVTVTVTVHPLFVLPGELTFSQTAQAPIERYQP</sequence>
<dbReference type="EMBL" id="VIGB01000003">
    <property type="protein sequence ID" value="TQF02171.1"/>
    <property type="molecule type" value="Genomic_DNA"/>
</dbReference>
<evidence type="ECO:0000313" key="5">
    <source>
        <dbReference type="Proteomes" id="UP000319103"/>
    </source>
</evidence>
<dbReference type="Proteomes" id="UP000319103">
    <property type="component" value="Unassembled WGS sequence"/>
</dbReference>
<feature type="compositionally biased region" description="Low complexity" evidence="1">
    <location>
        <begin position="34"/>
        <end position="56"/>
    </location>
</feature>
<dbReference type="Pfam" id="PF07811">
    <property type="entry name" value="TadE"/>
    <property type="match status" value="1"/>
</dbReference>
<feature type="domain" description="TadE-like" evidence="3">
    <location>
        <begin position="128"/>
        <end position="169"/>
    </location>
</feature>
<keyword evidence="2" id="KW-0812">Transmembrane</keyword>
<reference evidence="4 5" key="1">
    <citation type="submission" date="2019-06" db="EMBL/GenBank/DDBJ databases">
        <title>Description of Kitasatospora acidophila sp. nov. isolated from pine grove soil, and reclassification of Streptomyces novaecaesareae to Kitasatospora novaeceasareae comb. nov.</title>
        <authorList>
            <person name="Kim M.J."/>
        </authorList>
    </citation>
    <scope>NUCLEOTIDE SEQUENCE [LARGE SCALE GENOMIC DNA]</scope>
    <source>
        <strain evidence="4 5">MMS16-CNU292</strain>
    </source>
</reference>
<name>A0A540VZL2_9ACTN</name>
<dbReference type="AlphaFoldDB" id="A0A540VZL2"/>
<evidence type="ECO:0000256" key="2">
    <source>
        <dbReference type="SAM" id="Phobius"/>
    </source>
</evidence>
<dbReference type="OrthoDB" id="4220102at2"/>
<gene>
    <name evidence="4" type="ORF">E6W39_07655</name>
</gene>
<evidence type="ECO:0000313" key="4">
    <source>
        <dbReference type="EMBL" id="TQF02171.1"/>
    </source>
</evidence>
<protein>
    <submittedName>
        <fullName evidence="4">Pilus assembly protein</fullName>
    </submittedName>
</protein>
<accession>A0A540VZL2</accession>